<dbReference type="Pfam" id="PF04972">
    <property type="entry name" value="BON"/>
    <property type="match status" value="1"/>
</dbReference>
<feature type="domain" description="BON" evidence="2">
    <location>
        <begin position="163"/>
        <end position="231"/>
    </location>
</feature>
<evidence type="ECO:0000259" key="2">
    <source>
        <dbReference type="PROSITE" id="PS50914"/>
    </source>
</evidence>
<feature type="compositionally biased region" description="Basic and acidic residues" evidence="1">
    <location>
        <begin position="71"/>
        <end position="80"/>
    </location>
</feature>
<dbReference type="PANTHER" id="PTHR34606">
    <property type="entry name" value="BON DOMAIN-CONTAINING PROTEIN"/>
    <property type="match status" value="1"/>
</dbReference>
<dbReference type="RefSeq" id="WP_015242868.1">
    <property type="nucleotide sequence ID" value="NZ_CP009146.1"/>
</dbReference>
<dbReference type="InterPro" id="IPR047800">
    <property type="entry name" value="SWFGD_dom"/>
</dbReference>
<dbReference type="InterPro" id="IPR007055">
    <property type="entry name" value="BON_dom"/>
</dbReference>
<dbReference type="SMART" id="SM00749">
    <property type="entry name" value="BON"/>
    <property type="match status" value="1"/>
</dbReference>
<accession>A0A6A7ZY72</accession>
<reference evidence="3" key="1">
    <citation type="journal article" date="2013" name="Genome Biol.">
        <title>Comparative genomics of the core and accessory genomes of 48 Sinorhizobium strains comprising five genospecies.</title>
        <authorList>
            <person name="Sugawara M."/>
            <person name="Epstein B."/>
            <person name="Badgley B.D."/>
            <person name="Unno T."/>
            <person name="Xu L."/>
            <person name="Reese J."/>
            <person name="Gyaneshwar P."/>
            <person name="Denny R."/>
            <person name="Mudge J."/>
            <person name="Bharti A.K."/>
            <person name="Farmer A.D."/>
            <person name="May G.D."/>
            <person name="Woodward J.E."/>
            <person name="Medigue C."/>
            <person name="Vallenet D."/>
            <person name="Lajus A."/>
            <person name="Rouy Z."/>
            <person name="Martinez-Vaz B."/>
            <person name="Tiffin P."/>
            <person name="Young N.D."/>
            <person name="Sadowsky M.J."/>
        </authorList>
    </citation>
    <scope>NUCLEOTIDE SEQUENCE</scope>
    <source>
        <strain evidence="3">M30</strain>
    </source>
</reference>
<sequence>MPRHPDYGRYDPYGRRDWARRDWENERHRDPYNYGSERRGRARSRFDEDVEPRGADYESSMSWPTGSYRGGESERERWSDDDYDRRGRERYFRDYHGPGYGYRGEGRYRGYGGYGETRDYRRDRDFLDRASDEVASWFGDEDAERRREMDRHRGKGPKGYRRTDGRIQEDVSDRLSDDGALDASNIEVSVTNGEVQLNGSVSSKWAKRRAEDCAENVSGVTNVQNNLRIETADTGTVQQNPNLTDLS</sequence>
<dbReference type="PANTHER" id="PTHR34606:SF15">
    <property type="entry name" value="BON DOMAIN-CONTAINING PROTEIN"/>
    <property type="match status" value="1"/>
</dbReference>
<evidence type="ECO:0000313" key="3">
    <source>
        <dbReference type="EMBL" id="MQW07823.1"/>
    </source>
</evidence>
<organism evidence="3">
    <name type="scientific">Rhizobium meliloti</name>
    <name type="common">Ensifer meliloti</name>
    <name type="synonym">Sinorhizobium meliloti</name>
    <dbReference type="NCBI Taxonomy" id="382"/>
    <lineage>
        <taxon>Bacteria</taxon>
        <taxon>Pseudomonadati</taxon>
        <taxon>Pseudomonadota</taxon>
        <taxon>Alphaproteobacteria</taxon>
        <taxon>Hyphomicrobiales</taxon>
        <taxon>Rhizobiaceae</taxon>
        <taxon>Sinorhizobium/Ensifer group</taxon>
        <taxon>Sinorhizobium</taxon>
    </lineage>
</organism>
<dbReference type="PROSITE" id="PS50914">
    <property type="entry name" value="BON"/>
    <property type="match status" value="1"/>
</dbReference>
<feature type="region of interest" description="Disordered" evidence="1">
    <location>
        <begin position="142"/>
        <end position="167"/>
    </location>
</feature>
<protein>
    <submittedName>
        <fullName evidence="3">BON domain-containing protein</fullName>
    </submittedName>
</protein>
<dbReference type="AlphaFoldDB" id="A0A6A7ZY72"/>
<dbReference type="NCBIfam" id="NF033157">
    <property type="entry name" value="SWFGD_domain"/>
    <property type="match status" value="1"/>
</dbReference>
<proteinExistence type="predicted"/>
<dbReference type="InterPro" id="IPR014004">
    <property type="entry name" value="Transpt-assoc_nodulatn_dom_bac"/>
</dbReference>
<dbReference type="GeneID" id="25013173"/>
<feature type="compositionally biased region" description="Basic and acidic residues" evidence="1">
    <location>
        <begin position="28"/>
        <end position="56"/>
    </location>
</feature>
<dbReference type="KEGG" id="smer:DU99_27185"/>
<evidence type="ECO:0000256" key="1">
    <source>
        <dbReference type="SAM" id="MobiDB-lite"/>
    </source>
</evidence>
<gene>
    <name evidence="3" type="ORF">GHK45_29925</name>
</gene>
<name>A0A6A7ZY72_RHIML</name>
<dbReference type="Gene3D" id="3.30.1340.30">
    <property type="match status" value="1"/>
</dbReference>
<feature type="region of interest" description="Disordered" evidence="1">
    <location>
        <begin position="28"/>
        <end position="80"/>
    </location>
</feature>
<dbReference type="InterPro" id="IPR051686">
    <property type="entry name" value="Lipoprotein_DolP"/>
</dbReference>
<comment type="caution">
    <text evidence="3">The sequence shown here is derived from an EMBL/GenBank/DDBJ whole genome shotgun (WGS) entry which is preliminary data.</text>
</comment>
<dbReference type="EMBL" id="WISP01000192">
    <property type="protein sequence ID" value="MQW07823.1"/>
    <property type="molecule type" value="Genomic_DNA"/>
</dbReference>